<dbReference type="EMBL" id="KI295952">
    <property type="protein sequence ID" value="ESA02102.1"/>
    <property type="molecule type" value="Genomic_DNA"/>
</dbReference>
<dbReference type="AlphaFoldDB" id="U9T411"/>
<protein>
    <submittedName>
        <fullName evidence="1">Uncharacterized protein</fullName>
    </submittedName>
</protein>
<sequence length="59" mass="7090">MTSRLDFYLAYLPNESLLEYHKNSMPQWIAESCLSVLQTLRVLHTFGTYKEKPDRRLER</sequence>
<gene>
    <name evidence="1" type="ORF">GLOINDRAFT_730</name>
</gene>
<proteinExistence type="predicted"/>
<name>U9T411_RHIID</name>
<reference evidence="1" key="1">
    <citation type="submission" date="2013-07" db="EMBL/GenBank/DDBJ databases">
        <title>The genome of an arbuscular mycorrhizal fungus provides insights into the evolution of the oldest plant symbiosis.</title>
        <authorList>
            <consortium name="DOE Joint Genome Institute"/>
            <person name="Tisserant E."/>
            <person name="Malbreil M."/>
            <person name="Kuo A."/>
            <person name="Kohler A."/>
            <person name="Symeonidi A."/>
            <person name="Balestrini R."/>
            <person name="Charron P."/>
            <person name="Duensing N."/>
            <person name="Frei-dit-Frey N."/>
            <person name="Gianinazzi-Pearson V."/>
            <person name="Gilbert B."/>
            <person name="Handa Y."/>
            <person name="Hijri M."/>
            <person name="Kaul R."/>
            <person name="Kawaguchi M."/>
            <person name="Krajinski F."/>
            <person name="Lammers P."/>
            <person name="Lapierre D."/>
            <person name="Masclaux F.G."/>
            <person name="Murat C."/>
            <person name="Morin E."/>
            <person name="Ndikumana S."/>
            <person name="Pagni M."/>
            <person name="Petitpierre D."/>
            <person name="Requena N."/>
            <person name="Rosikiewicz P."/>
            <person name="Riley R."/>
            <person name="Saito K."/>
            <person name="San Clemente H."/>
            <person name="Shapiro H."/>
            <person name="van Tuinen D."/>
            <person name="Becard G."/>
            <person name="Bonfante P."/>
            <person name="Paszkowski U."/>
            <person name="Shachar-Hill Y."/>
            <person name="Young J.P."/>
            <person name="Sanders I.R."/>
            <person name="Henrissat B."/>
            <person name="Rensing S.A."/>
            <person name="Grigoriev I.V."/>
            <person name="Corradi N."/>
            <person name="Roux C."/>
            <person name="Martin F."/>
        </authorList>
    </citation>
    <scope>NUCLEOTIDE SEQUENCE</scope>
    <source>
        <strain evidence="1">DAOM 197198</strain>
    </source>
</reference>
<dbReference type="HOGENOM" id="CLU_2962010_0_0_1"/>
<organism evidence="1">
    <name type="scientific">Rhizophagus irregularis (strain DAOM 181602 / DAOM 197198 / MUCL 43194)</name>
    <name type="common">Arbuscular mycorrhizal fungus</name>
    <name type="synonym">Glomus intraradices</name>
    <dbReference type="NCBI Taxonomy" id="747089"/>
    <lineage>
        <taxon>Eukaryota</taxon>
        <taxon>Fungi</taxon>
        <taxon>Fungi incertae sedis</taxon>
        <taxon>Mucoromycota</taxon>
        <taxon>Glomeromycotina</taxon>
        <taxon>Glomeromycetes</taxon>
        <taxon>Glomerales</taxon>
        <taxon>Glomeraceae</taxon>
        <taxon>Rhizophagus</taxon>
    </lineage>
</organism>
<accession>U9T411</accession>
<evidence type="ECO:0000313" key="1">
    <source>
        <dbReference type="EMBL" id="ESA02102.1"/>
    </source>
</evidence>